<comment type="caution">
    <text evidence="9">The sequence shown here is derived from an EMBL/GenBank/DDBJ whole genome shotgun (WGS) entry which is preliminary data.</text>
</comment>
<dbReference type="InterPro" id="IPR012340">
    <property type="entry name" value="NA-bd_OB-fold"/>
</dbReference>
<dbReference type="GeneID" id="19160256"/>
<evidence type="ECO:0000256" key="5">
    <source>
        <dbReference type="ARBA" id="ARBA00023242"/>
    </source>
</evidence>
<comment type="subcellular location">
    <subcellularLocation>
        <location evidence="1 6">Nucleus</location>
    </subcellularLocation>
</comment>
<evidence type="ECO:0000313" key="9">
    <source>
        <dbReference type="EMBL" id="EXJ88451.1"/>
    </source>
</evidence>
<evidence type="ECO:0000256" key="3">
    <source>
        <dbReference type="ARBA" id="ARBA00022478"/>
    </source>
</evidence>
<dbReference type="Proteomes" id="UP000019484">
    <property type="component" value="Unassembled WGS sequence"/>
</dbReference>
<dbReference type="OrthoDB" id="10256606at2759"/>
<evidence type="ECO:0000256" key="1">
    <source>
        <dbReference type="ARBA" id="ARBA00004123"/>
    </source>
</evidence>
<dbReference type="PANTHER" id="PTHR12709">
    <property type="entry name" value="DNA-DIRECTED RNA POLYMERASE II, III"/>
    <property type="match status" value="1"/>
</dbReference>
<reference evidence="9 10" key="1">
    <citation type="submission" date="2013-03" db="EMBL/GenBank/DDBJ databases">
        <title>The Genome Sequence of Capronia coronata CBS 617.96.</title>
        <authorList>
            <consortium name="The Broad Institute Genomics Platform"/>
            <person name="Cuomo C."/>
            <person name="de Hoog S."/>
            <person name="Gorbushina A."/>
            <person name="Walker B."/>
            <person name="Young S.K."/>
            <person name="Zeng Q."/>
            <person name="Gargeya S."/>
            <person name="Fitzgerald M."/>
            <person name="Haas B."/>
            <person name="Abouelleil A."/>
            <person name="Allen A.W."/>
            <person name="Alvarado L."/>
            <person name="Arachchi H.M."/>
            <person name="Berlin A.M."/>
            <person name="Chapman S.B."/>
            <person name="Gainer-Dewar J."/>
            <person name="Goldberg J."/>
            <person name="Griggs A."/>
            <person name="Gujja S."/>
            <person name="Hansen M."/>
            <person name="Howarth C."/>
            <person name="Imamovic A."/>
            <person name="Ireland A."/>
            <person name="Larimer J."/>
            <person name="McCowan C."/>
            <person name="Murphy C."/>
            <person name="Pearson M."/>
            <person name="Poon T.W."/>
            <person name="Priest M."/>
            <person name="Roberts A."/>
            <person name="Saif S."/>
            <person name="Shea T."/>
            <person name="Sisk P."/>
            <person name="Sykes S."/>
            <person name="Wortman J."/>
            <person name="Nusbaum C."/>
            <person name="Birren B."/>
        </authorList>
    </citation>
    <scope>NUCLEOTIDE SEQUENCE [LARGE SCALE GENOMIC DNA]</scope>
    <source>
        <strain evidence="9 10">CBS 617.96</strain>
    </source>
</reference>
<dbReference type="STRING" id="1182541.W9YGR8"/>
<dbReference type="AlphaFoldDB" id="W9YGR8"/>
<dbReference type="Gene3D" id="2.40.50.140">
    <property type="entry name" value="Nucleic acid-binding proteins"/>
    <property type="match status" value="1"/>
</dbReference>
<keyword evidence="10" id="KW-1185">Reference proteome</keyword>
<feature type="region of interest" description="Disordered" evidence="7">
    <location>
        <begin position="107"/>
        <end position="127"/>
    </location>
</feature>
<dbReference type="RefSeq" id="XP_007724457.1">
    <property type="nucleotide sequence ID" value="XM_007726267.1"/>
</dbReference>
<gene>
    <name evidence="9" type="ORF">A1O1_05381</name>
</gene>
<evidence type="ECO:0000313" key="10">
    <source>
        <dbReference type="Proteomes" id="UP000019484"/>
    </source>
</evidence>
<evidence type="ECO:0000259" key="8">
    <source>
        <dbReference type="Pfam" id="PF08292"/>
    </source>
</evidence>
<accession>W9YGR8</accession>
<dbReference type="SUPFAM" id="SSF50249">
    <property type="entry name" value="Nucleic acid-binding proteins"/>
    <property type="match status" value="1"/>
</dbReference>
<dbReference type="PANTHER" id="PTHR12709:SF1">
    <property type="entry name" value="DNA-DIRECTED RNA POLYMERASE III SUBUNIT RPC8"/>
    <property type="match status" value="1"/>
</dbReference>
<dbReference type="eggNOG" id="KOG3297">
    <property type="taxonomic scope" value="Eukaryota"/>
</dbReference>
<dbReference type="HOGENOM" id="CLU_073901_3_0_1"/>
<comment type="function">
    <text evidence="6">DNA-dependent RNA polymerase which catalyzes the transcription of DNA into RNA using the four ribonucleoside triphosphates as substrates.</text>
</comment>
<dbReference type="GO" id="GO:0005666">
    <property type="term" value="C:RNA polymerase III complex"/>
    <property type="evidence" value="ECO:0007669"/>
    <property type="project" value="UniProtKB-ARBA"/>
</dbReference>
<feature type="domain" description="RNA polymerase III subunit Rpc25" evidence="8">
    <location>
        <begin position="36"/>
        <end position="148"/>
    </location>
</feature>
<keyword evidence="4 6" id="KW-0804">Transcription</keyword>
<dbReference type="Gene3D" id="3.30.1490.120">
    <property type="entry name" value="RNA polymerase Rpb7-like, N-terminal domain"/>
    <property type="match status" value="1"/>
</dbReference>
<dbReference type="FunFam" id="2.40.50.140:FF:000221">
    <property type="entry name" value="DNA-directed RNA polymerase III subunit"/>
    <property type="match status" value="1"/>
</dbReference>
<keyword evidence="5 6" id="KW-0539">Nucleus</keyword>
<dbReference type="Pfam" id="PF08292">
    <property type="entry name" value="RNA_pol_Rbc25"/>
    <property type="match status" value="1"/>
</dbReference>
<evidence type="ECO:0000256" key="6">
    <source>
        <dbReference type="RuleBase" id="RU369086"/>
    </source>
</evidence>
<dbReference type="EMBL" id="AMWN01000004">
    <property type="protein sequence ID" value="EXJ88451.1"/>
    <property type="molecule type" value="Genomic_DNA"/>
</dbReference>
<dbReference type="GO" id="GO:0006384">
    <property type="term" value="P:transcription initiation at RNA polymerase III promoter"/>
    <property type="evidence" value="ECO:0007669"/>
    <property type="project" value="TreeGrafter"/>
</dbReference>
<dbReference type="InterPro" id="IPR045113">
    <property type="entry name" value="Rpb7-like"/>
</dbReference>
<comment type="similarity">
    <text evidence="2">Belongs to the eukaryotic RPB7/RPC8 RNA polymerase subunit family.</text>
</comment>
<evidence type="ECO:0000256" key="2">
    <source>
        <dbReference type="ARBA" id="ARBA00009307"/>
    </source>
</evidence>
<dbReference type="InterPro" id="IPR036898">
    <property type="entry name" value="RNA_pol_Rpb7-like_N_sf"/>
</dbReference>
<sequence>MYDLLKASDGLIGNGTGNANVNVRFRMIVFRPFKGEIITGTVQKCTPTGIQTVTTRFFEDIFVPQTMLFEGCVFDEGEQTWVWKTEESELWFDQGTVVNLRVEAEKWHDQAPKGPSANGEAEKQTERKVPYAIEASMAEAGLGGVEWW</sequence>
<protein>
    <recommendedName>
        <fullName evidence="6">DNA-directed RNA polymerase subunit</fullName>
    </recommendedName>
</protein>
<evidence type="ECO:0000256" key="4">
    <source>
        <dbReference type="ARBA" id="ARBA00023163"/>
    </source>
</evidence>
<organism evidence="9 10">
    <name type="scientific">Capronia coronata CBS 617.96</name>
    <dbReference type="NCBI Taxonomy" id="1182541"/>
    <lineage>
        <taxon>Eukaryota</taxon>
        <taxon>Fungi</taxon>
        <taxon>Dikarya</taxon>
        <taxon>Ascomycota</taxon>
        <taxon>Pezizomycotina</taxon>
        <taxon>Eurotiomycetes</taxon>
        <taxon>Chaetothyriomycetidae</taxon>
        <taxon>Chaetothyriales</taxon>
        <taxon>Herpotrichiellaceae</taxon>
        <taxon>Capronia</taxon>
    </lineage>
</organism>
<keyword evidence="3 6" id="KW-0240">DNA-directed RNA polymerase</keyword>
<proteinExistence type="inferred from homology"/>
<evidence type="ECO:0000256" key="7">
    <source>
        <dbReference type="SAM" id="MobiDB-lite"/>
    </source>
</evidence>
<name>W9YGR8_9EURO</name>
<dbReference type="InterPro" id="IPR013238">
    <property type="entry name" value="RNA_pol_III_Rbc25"/>
</dbReference>